<proteinExistence type="predicted"/>
<accession>A0AAD6TFU4</accession>
<sequence length="805" mass="88101">MARSKRERRRIPKAERRNLRLWAEGARENILTPHLTDYGRALDRGWLYERKYWKSVCREFHARVDWRIEDHEEPELRDYDPKAVIPPESLPEDEEVAKLTRMKVLNERIRRWFLYRLRKTRKQKRAASFDPTKDPFSVLLAKLSGVTAPPKARQAFQQFMHESYSTLIAPTVAEKWARERETNLGASKQPKAGFRAQVARELFAALEPEEQTAIAARAKEEAATKKAAYQKAMKDRASTAPADRQKCIDALPEFVGPIVRGIQEYTGLHVCFIVGGPMPKYNGELRTLHVAHGRNETGGGDTWPQWDKTRFTKQVVDFMTEYLGTAFTPQQCAASSLTPDAALAGAKYTIASKSDGKDSDSSGSEASELSEDDSGGSDSDSGSDSSDDEDSRPLKKKKTASAPTDKGKGRARSSRTPSPASPAPAPPSPNFFRGEDGLTYEQRRAQTGARNQALANQLKAAFTLSRPDLVKPAAPKRKRKDQERVTGPVRKSTRHAAAADAPTVPRPRPRPAYQGASASVASGSGLDHQTPPSNTGSPAPPSPLSTATTTTTPTGMAHITTTYPPSNPGAQAPPSPPSPPRSTATPGDMTDPTPSSGRTNAVAMLMTPPPTAGPVGSSSAAPSSLPPPPACPEKAPAWFVDAHAQMSHTALGPHFNAVLAAWIRVEAASRFEHGPTKLSAKNRPKQVANWIARARAKSAGTTVHDPVAYAKEWQLWWDSLQPEWRTRDEDQGWSVSGGYGGDGKEWGPLFHWGVNGVLSVVASLYFWGIACADEDSKSMWESAASDVGWMLEGLAIYYEKWNRKF</sequence>
<comment type="caution">
    <text evidence="2">The sequence shown here is derived from an EMBL/GenBank/DDBJ whole genome shotgun (WGS) entry which is preliminary data.</text>
</comment>
<keyword evidence="3" id="KW-1185">Reference proteome</keyword>
<protein>
    <submittedName>
        <fullName evidence="2">Uncharacterized protein</fullName>
    </submittedName>
</protein>
<dbReference type="EMBL" id="JARJCM010000006">
    <property type="protein sequence ID" value="KAJ7044912.1"/>
    <property type="molecule type" value="Genomic_DNA"/>
</dbReference>
<organism evidence="2 3">
    <name type="scientific">Mycena alexandri</name>
    <dbReference type="NCBI Taxonomy" id="1745969"/>
    <lineage>
        <taxon>Eukaryota</taxon>
        <taxon>Fungi</taxon>
        <taxon>Dikarya</taxon>
        <taxon>Basidiomycota</taxon>
        <taxon>Agaricomycotina</taxon>
        <taxon>Agaricomycetes</taxon>
        <taxon>Agaricomycetidae</taxon>
        <taxon>Agaricales</taxon>
        <taxon>Marasmiineae</taxon>
        <taxon>Mycenaceae</taxon>
        <taxon>Mycena</taxon>
    </lineage>
</organism>
<evidence type="ECO:0000256" key="1">
    <source>
        <dbReference type="SAM" id="MobiDB-lite"/>
    </source>
</evidence>
<feature type="compositionally biased region" description="Low complexity" evidence="1">
    <location>
        <begin position="544"/>
        <end position="564"/>
    </location>
</feature>
<gene>
    <name evidence="2" type="ORF">C8F04DRAFT_1250155</name>
</gene>
<evidence type="ECO:0000313" key="2">
    <source>
        <dbReference type="EMBL" id="KAJ7044912.1"/>
    </source>
</evidence>
<dbReference type="Proteomes" id="UP001218188">
    <property type="component" value="Unassembled WGS sequence"/>
</dbReference>
<feature type="compositionally biased region" description="Pro residues" evidence="1">
    <location>
        <begin position="419"/>
        <end position="429"/>
    </location>
</feature>
<feature type="compositionally biased region" description="Low complexity" evidence="1">
    <location>
        <begin position="511"/>
        <end position="525"/>
    </location>
</feature>
<dbReference type="AlphaFoldDB" id="A0AAD6TFU4"/>
<feature type="compositionally biased region" description="Pro residues" evidence="1">
    <location>
        <begin position="565"/>
        <end position="580"/>
    </location>
</feature>
<feature type="region of interest" description="Disordered" evidence="1">
    <location>
        <begin position="352"/>
        <end position="437"/>
    </location>
</feature>
<feature type="compositionally biased region" description="Low complexity" evidence="1">
    <location>
        <begin position="613"/>
        <end position="623"/>
    </location>
</feature>
<feature type="region of interest" description="Disordered" evidence="1">
    <location>
        <begin position="461"/>
        <end position="630"/>
    </location>
</feature>
<reference evidence="2" key="1">
    <citation type="submission" date="2023-03" db="EMBL/GenBank/DDBJ databases">
        <title>Massive genome expansion in bonnet fungi (Mycena s.s.) driven by repeated elements and novel gene families across ecological guilds.</title>
        <authorList>
            <consortium name="Lawrence Berkeley National Laboratory"/>
            <person name="Harder C.B."/>
            <person name="Miyauchi S."/>
            <person name="Viragh M."/>
            <person name="Kuo A."/>
            <person name="Thoen E."/>
            <person name="Andreopoulos B."/>
            <person name="Lu D."/>
            <person name="Skrede I."/>
            <person name="Drula E."/>
            <person name="Henrissat B."/>
            <person name="Morin E."/>
            <person name="Kohler A."/>
            <person name="Barry K."/>
            <person name="LaButti K."/>
            <person name="Morin E."/>
            <person name="Salamov A."/>
            <person name="Lipzen A."/>
            <person name="Mereny Z."/>
            <person name="Hegedus B."/>
            <person name="Baldrian P."/>
            <person name="Stursova M."/>
            <person name="Weitz H."/>
            <person name="Taylor A."/>
            <person name="Grigoriev I.V."/>
            <person name="Nagy L.G."/>
            <person name="Martin F."/>
            <person name="Kauserud H."/>
        </authorList>
    </citation>
    <scope>NUCLEOTIDE SEQUENCE</scope>
    <source>
        <strain evidence="2">CBHHK200</strain>
    </source>
</reference>
<name>A0AAD6TFU4_9AGAR</name>
<evidence type="ECO:0000313" key="3">
    <source>
        <dbReference type="Proteomes" id="UP001218188"/>
    </source>
</evidence>